<comment type="caution">
    <text evidence="3">The sequence shown here is derived from an EMBL/GenBank/DDBJ whole genome shotgun (WGS) entry which is preliminary data.</text>
</comment>
<dbReference type="InterPro" id="IPR006015">
    <property type="entry name" value="Universal_stress_UspA"/>
</dbReference>
<comment type="similarity">
    <text evidence="1">Belongs to the universal stress protein A family.</text>
</comment>
<evidence type="ECO:0000259" key="2">
    <source>
        <dbReference type="Pfam" id="PF00582"/>
    </source>
</evidence>
<evidence type="ECO:0000313" key="4">
    <source>
        <dbReference type="Proteomes" id="UP000470302"/>
    </source>
</evidence>
<dbReference type="CDD" id="cd00293">
    <property type="entry name" value="USP-like"/>
    <property type="match status" value="1"/>
</dbReference>
<dbReference type="Gene3D" id="3.40.50.12370">
    <property type="match status" value="1"/>
</dbReference>
<gene>
    <name evidence="3" type="ORF">GTP91_30630</name>
</gene>
<proteinExistence type="inferred from homology"/>
<dbReference type="RefSeq" id="WP_161100147.1">
    <property type="nucleotide sequence ID" value="NZ_WWCW01000215.1"/>
</dbReference>
<dbReference type="PANTHER" id="PTHR46268">
    <property type="entry name" value="STRESS RESPONSE PROTEIN NHAX"/>
    <property type="match status" value="1"/>
</dbReference>
<feature type="domain" description="UspA" evidence="2">
    <location>
        <begin position="156"/>
        <end position="278"/>
    </location>
</feature>
<sequence length="279" mass="29393">MSYKTILVHADGTPQARQRIRLAALVALAHDAHLVGAAMTGLSRHALPDGSIAAVGTPFPFDLRLLHDRADAALSQFTECASQLGVPSIEARLVDDAADDGLIQQSPYADLLVLSQSDPQDHSNGLLARLPQTVMFHSARAVLLTPHAGQFEQIGKSVLVGWNGSASAARAVTAALPLLKRAAAVTVAAAPQSGNHERQTDVPGAELARFLFRHGVDATLVRQDQDSHAGEALLALASCTGADLLVMGGYGHLRLQEWLLGGATRTVLRGMTLPVLMAH</sequence>
<dbReference type="SUPFAM" id="SSF52402">
    <property type="entry name" value="Adenine nucleotide alpha hydrolases-like"/>
    <property type="match status" value="2"/>
</dbReference>
<protein>
    <submittedName>
        <fullName evidence="3">Universal stress protein</fullName>
    </submittedName>
</protein>
<dbReference type="InterPro" id="IPR006016">
    <property type="entry name" value="UspA"/>
</dbReference>
<name>A0A845GD80_9BURK</name>
<accession>A0A845GD80</accession>
<reference evidence="3 4" key="1">
    <citation type="submission" date="2020-01" db="EMBL/GenBank/DDBJ databases">
        <title>Novel species isolated from a subtropical stream in China.</title>
        <authorList>
            <person name="Lu H."/>
        </authorList>
    </citation>
    <scope>NUCLEOTIDE SEQUENCE [LARGE SCALE GENOMIC DNA]</scope>
    <source>
        <strain evidence="3 4">FT82W</strain>
    </source>
</reference>
<dbReference type="Proteomes" id="UP000470302">
    <property type="component" value="Unassembled WGS sequence"/>
</dbReference>
<organism evidence="3 4">
    <name type="scientific">Duganella vulcania</name>
    <dbReference type="NCBI Taxonomy" id="2692166"/>
    <lineage>
        <taxon>Bacteria</taxon>
        <taxon>Pseudomonadati</taxon>
        <taxon>Pseudomonadota</taxon>
        <taxon>Betaproteobacteria</taxon>
        <taxon>Burkholderiales</taxon>
        <taxon>Oxalobacteraceae</taxon>
        <taxon>Telluria group</taxon>
        <taxon>Duganella</taxon>
    </lineage>
</organism>
<evidence type="ECO:0000256" key="1">
    <source>
        <dbReference type="ARBA" id="ARBA00008791"/>
    </source>
</evidence>
<dbReference type="Pfam" id="PF00582">
    <property type="entry name" value="Usp"/>
    <property type="match status" value="1"/>
</dbReference>
<dbReference type="AlphaFoldDB" id="A0A845GD80"/>
<dbReference type="EMBL" id="WWCW01000215">
    <property type="protein sequence ID" value="MYM91520.1"/>
    <property type="molecule type" value="Genomic_DNA"/>
</dbReference>
<dbReference type="PRINTS" id="PR01438">
    <property type="entry name" value="UNVRSLSTRESS"/>
</dbReference>
<dbReference type="PANTHER" id="PTHR46268:SF15">
    <property type="entry name" value="UNIVERSAL STRESS PROTEIN HP_0031"/>
    <property type="match status" value="1"/>
</dbReference>
<evidence type="ECO:0000313" key="3">
    <source>
        <dbReference type="EMBL" id="MYM91520.1"/>
    </source>
</evidence>